<comment type="subcellular location">
    <subcellularLocation>
        <location evidence="2 13">Cell membrane</location>
        <topology evidence="2 13">Multi-pass membrane protein</topology>
    </subcellularLocation>
</comment>
<dbReference type="CDD" id="cd06550">
    <property type="entry name" value="TM_ABC_iron-siderophores_like"/>
    <property type="match status" value="1"/>
</dbReference>
<dbReference type="KEGG" id="txi:TH3_08340"/>
<reference evidence="15 16" key="1">
    <citation type="journal article" date="2012" name="J. Bacteriol.">
        <title>Genome sequence of Thalassospira xiamenensis type strain M-5.</title>
        <authorList>
            <person name="Lai Q."/>
            <person name="Shao Z."/>
        </authorList>
    </citation>
    <scope>NUCLEOTIDE SEQUENCE [LARGE SCALE GENOMIC DNA]</scope>
    <source>
        <strain evidence="15 16">M-5</strain>
    </source>
</reference>
<keyword evidence="9 14" id="KW-1133">Transmembrane helix</keyword>
<dbReference type="GO" id="GO:0043190">
    <property type="term" value="C:ATP-binding cassette (ABC) transporter complex"/>
    <property type="evidence" value="ECO:0007669"/>
    <property type="project" value="InterPro"/>
</dbReference>
<dbReference type="PANTHER" id="PTHR30477:SF23">
    <property type="entry name" value="HIGH-AFFINITY ZINC UPTAKE SYSTEM MEMBRANE PROTEIN ZNUB"/>
    <property type="match status" value="1"/>
</dbReference>
<evidence type="ECO:0000256" key="5">
    <source>
        <dbReference type="ARBA" id="ARBA00022475"/>
    </source>
</evidence>
<name>A0AB72UBW3_9PROT</name>
<feature type="transmembrane region" description="Helical" evidence="14">
    <location>
        <begin position="12"/>
        <end position="33"/>
    </location>
</feature>
<evidence type="ECO:0000256" key="10">
    <source>
        <dbReference type="ARBA" id="ARBA00023065"/>
    </source>
</evidence>
<gene>
    <name evidence="15" type="ORF">TH3_08340</name>
</gene>
<sequence length="272" mass="28418">MAAAMMDDFLTRAVIGGILLAFVCGPFGAFIVWRRMAFFGDTLAHSALLGVALGLLMGVDVRIGMIATCLAAALILAIGQRQSRLGSDTVLGMLAHSTLALGMVALAFVQGIAVDLMAYLFGDILAVNVADIWLLGLGGGLALLVLIWMWRPLLALTVSPEIAAAESIPVERLRLVFMLLMALVIGMAIKIVGVLLITALLIVPAASARFFARTPEQMAIGAALFGAASVMAGISLSWHVDSPAGPSIVISAAGLFVLSAMMVPILRRFQAC</sequence>
<dbReference type="GO" id="GO:0006829">
    <property type="term" value="P:zinc ion transport"/>
    <property type="evidence" value="ECO:0007669"/>
    <property type="project" value="UniProtKB-KW"/>
</dbReference>
<proteinExistence type="inferred from homology"/>
<dbReference type="AlphaFoldDB" id="A0AB72UBW3"/>
<evidence type="ECO:0000256" key="6">
    <source>
        <dbReference type="ARBA" id="ARBA00022692"/>
    </source>
</evidence>
<feature type="transmembrane region" description="Helical" evidence="14">
    <location>
        <begin position="175"/>
        <end position="206"/>
    </location>
</feature>
<evidence type="ECO:0000256" key="7">
    <source>
        <dbReference type="ARBA" id="ARBA00022833"/>
    </source>
</evidence>
<keyword evidence="11 14" id="KW-0472">Membrane</keyword>
<feature type="transmembrane region" description="Helical" evidence="14">
    <location>
        <begin position="218"/>
        <end position="238"/>
    </location>
</feature>
<evidence type="ECO:0000256" key="13">
    <source>
        <dbReference type="RuleBase" id="RU003943"/>
    </source>
</evidence>
<dbReference type="PANTHER" id="PTHR30477">
    <property type="entry name" value="ABC-TRANSPORTER METAL-BINDING PROTEIN"/>
    <property type="match status" value="1"/>
</dbReference>
<dbReference type="EMBL" id="CP004388">
    <property type="protein sequence ID" value="AJD51786.1"/>
    <property type="molecule type" value="Genomic_DNA"/>
</dbReference>
<dbReference type="InterPro" id="IPR001626">
    <property type="entry name" value="ABC_TroCD"/>
</dbReference>
<keyword evidence="6 13" id="KW-0812">Transmembrane</keyword>
<feature type="transmembrane region" description="Helical" evidence="14">
    <location>
        <begin position="45"/>
        <end position="78"/>
    </location>
</feature>
<dbReference type="InterPro" id="IPR037294">
    <property type="entry name" value="ABC_BtuC-like"/>
</dbReference>
<evidence type="ECO:0000313" key="16">
    <source>
        <dbReference type="Proteomes" id="UP000007127"/>
    </source>
</evidence>
<evidence type="ECO:0000256" key="4">
    <source>
        <dbReference type="ARBA" id="ARBA00022448"/>
    </source>
</evidence>
<feature type="transmembrane region" description="Helical" evidence="14">
    <location>
        <begin position="132"/>
        <end position="150"/>
    </location>
</feature>
<organism evidence="15 16">
    <name type="scientific">Thalassospira xiamenensis M-5 = DSM 17429</name>
    <dbReference type="NCBI Taxonomy" id="1123366"/>
    <lineage>
        <taxon>Bacteria</taxon>
        <taxon>Pseudomonadati</taxon>
        <taxon>Pseudomonadota</taxon>
        <taxon>Alphaproteobacteria</taxon>
        <taxon>Rhodospirillales</taxon>
        <taxon>Thalassospiraceae</taxon>
        <taxon>Thalassospira</taxon>
    </lineage>
</organism>
<evidence type="ECO:0000256" key="11">
    <source>
        <dbReference type="ARBA" id="ARBA00023136"/>
    </source>
</evidence>
<evidence type="ECO:0000256" key="2">
    <source>
        <dbReference type="ARBA" id="ARBA00004651"/>
    </source>
</evidence>
<dbReference type="Gene3D" id="1.10.3470.10">
    <property type="entry name" value="ABC transporter involved in vitamin B12 uptake, BtuC"/>
    <property type="match status" value="1"/>
</dbReference>
<dbReference type="SUPFAM" id="SSF81345">
    <property type="entry name" value="ABC transporter involved in vitamin B12 uptake, BtuC"/>
    <property type="match status" value="1"/>
</dbReference>
<protein>
    <recommendedName>
        <fullName evidence="12">High-affinity zinc uptake system membrane protein ZnuB</fullName>
    </recommendedName>
</protein>
<evidence type="ECO:0000256" key="9">
    <source>
        <dbReference type="ARBA" id="ARBA00022989"/>
    </source>
</evidence>
<feature type="transmembrane region" description="Helical" evidence="14">
    <location>
        <begin position="98"/>
        <end position="120"/>
    </location>
</feature>
<keyword evidence="4 13" id="KW-0813">Transport</keyword>
<dbReference type="GO" id="GO:0010043">
    <property type="term" value="P:response to zinc ion"/>
    <property type="evidence" value="ECO:0007669"/>
    <property type="project" value="TreeGrafter"/>
</dbReference>
<feature type="transmembrane region" description="Helical" evidence="14">
    <location>
        <begin position="244"/>
        <end position="266"/>
    </location>
</feature>
<dbReference type="Pfam" id="PF00950">
    <property type="entry name" value="ABC-3"/>
    <property type="match status" value="1"/>
</dbReference>
<evidence type="ECO:0000256" key="3">
    <source>
        <dbReference type="ARBA" id="ARBA00008034"/>
    </source>
</evidence>
<comment type="function">
    <text evidence="1">Involved in the high-affinity zinc uptake transport system.</text>
</comment>
<dbReference type="Proteomes" id="UP000007127">
    <property type="component" value="Chromosome"/>
</dbReference>
<evidence type="ECO:0000256" key="12">
    <source>
        <dbReference type="ARBA" id="ARBA00040080"/>
    </source>
</evidence>
<evidence type="ECO:0000313" key="15">
    <source>
        <dbReference type="EMBL" id="AJD51786.1"/>
    </source>
</evidence>
<evidence type="ECO:0000256" key="14">
    <source>
        <dbReference type="SAM" id="Phobius"/>
    </source>
</evidence>
<keyword evidence="5" id="KW-1003">Cell membrane</keyword>
<keyword evidence="7" id="KW-0862">Zinc</keyword>
<evidence type="ECO:0000256" key="8">
    <source>
        <dbReference type="ARBA" id="ARBA00022906"/>
    </source>
</evidence>
<comment type="similarity">
    <text evidence="3 13">Belongs to the ABC-3 integral membrane protein family.</text>
</comment>
<accession>A0AB72UBW3</accession>
<evidence type="ECO:0000256" key="1">
    <source>
        <dbReference type="ARBA" id="ARBA00002313"/>
    </source>
</evidence>
<keyword evidence="8" id="KW-0864">Zinc transport</keyword>
<keyword evidence="10" id="KW-0406">Ion transport</keyword>
<dbReference type="GO" id="GO:0055085">
    <property type="term" value="P:transmembrane transport"/>
    <property type="evidence" value="ECO:0007669"/>
    <property type="project" value="InterPro"/>
</dbReference>